<keyword evidence="4" id="KW-0614">Plasmid</keyword>
<dbReference type="AlphaFoldDB" id="A0A0H5PB10"/>
<evidence type="ECO:0000256" key="1">
    <source>
        <dbReference type="SAM" id="MobiDB-lite"/>
    </source>
</evidence>
<feature type="compositionally biased region" description="Low complexity" evidence="1">
    <location>
        <begin position="52"/>
        <end position="69"/>
    </location>
</feature>
<keyword evidence="2" id="KW-1133">Transmembrane helix</keyword>
<evidence type="ECO:0000313" key="4">
    <source>
        <dbReference type="EMBL" id="CRY84598.1"/>
    </source>
</evidence>
<dbReference type="Pfam" id="PF26526">
    <property type="entry name" value="DUF8175"/>
    <property type="match status" value="1"/>
</dbReference>
<dbReference type="InterPro" id="IPR058488">
    <property type="entry name" value="DUF8175"/>
</dbReference>
<evidence type="ECO:0000256" key="2">
    <source>
        <dbReference type="SAM" id="Phobius"/>
    </source>
</evidence>
<evidence type="ECO:0000259" key="3">
    <source>
        <dbReference type="Pfam" id="PF26526"/>
    </source>
</evidence>
<dbReference type="EMBL" id="LN868941">
    <property type="protein sequence ID" value="CRY84598.1"/>
    <property type="molecule type" value="Genomic_DNA"/>
</dbReference>
<reference evidence="5" key="1">
    <citation type="submission" date="2015-03" db="EMBL/GenBank/DDBJ databases">
        <authorList>
            <consortium name="Pathogen Informatics"/>
        </authorList>
    </citation>
    <scope>NUCLEOTIDE SEQUENCE [LARGE SCALE GENOMIC DNA]</scope>
    <source>
        <strain evidence="5">NCTC11134</strain>
        <plasmid evidence="5">4</plasmid>
    </source>
</reference>
<dbReference type="Proteomes" id="UP000057820">
    <property type="component" value="Plasmid 4"/>
</dbReference>
<evidence type="ECO:0000313" key="5">
    <source>
        <dbReference type="Proteomes" id="UP000057820"/>
    </source>
</evidence>
<name>A0A0H5PB10_NOCFR</name>
<accession>A0A0H5PB10</accession>
<feature type="region of interest" description="Disordered" evidence="1">
    <location>
        <begin position="45"/>
        <end position="83"/>
    </location>
</feature>
<keyword evidence="2" id="KW-0812">Transmembrane</keyword>
<proteinExistence type="predicted"/>
<gene>
    <name evidence="4" type="ORF">ERS450000_06140</name>
</gene>
<geneLocation type="plasmid" evidence="4">
    <name>4</name>
</geneLocation>
<keyword evidence="2" id="KW-0472">Membrane</keyword>
<dbReference type="KEGG" id="nfr:ERS450000_06140"/>
<dbReference type="RefSeq" id="WP_060595281.1">
    <property type="nucleotide sequence ID" value="NZ_CP031419.1"/>
</dbReference>
<protein>
    <recommendedName>
        <fullName evidence="3">DUF8175 domain-containing protein</fullName>
    </recommendedName>
</protein>
<feature type="transmembrane region" description="Helical" evidence="2">
    <location>
        <begin position="21"/>
        <end position="41"/>
    </location>
</feature>
<organism evidence="4 5">
    <name type="scientific">Nocardia farcinica</name>
    <dbReference type="NCBI Taxonomy" id="37329"/>
    <lineage>
        <taxon>Bacteria</taxon>
        <taxon>Bacillati</taxon>
        <taxon>Actinomycetota</taxon>
        <taxon>Actinomycetes</taxon>
        <taxon>Mycobacteriales</taxon>
        <taxon>Nocardiaceae</taxon>
        <taxon>Nocardia</taxon>
    </lineage>
</organism>
<feature type="domain" description="DUF8175" evidence="3">
    <location>
        <begin position="64"/>
        <end position="251"/>
    </location>
</feature>
<sequence length="252" mass="26115">MPLTTREFREKTPLAGVRRPYLIGAAAAAALVLVTGIALIGSDSGSGGQDLATGPGASSSAAAAPTTPAKGSLVPQVPVNRSPADPDWLTAAPQGVSWQRVEGVPLPFSASDGPSRIDGAVAAGYSHTPQGAAIAALQISMRILYSPDYARILDAQAAISDGDRQQILTARSTQPRLDPVAVQASTVQPAGFKIGAYTGDAATVYYAYPRPSGSYRIARQAVVWRDGDWRYSSDLIAPALPETAELTGFTPL</sequence>